<dbReference type="EMBL" id="BGZK01000518">
    <property type="protein sequence ID" value="GBP48186.1"/>
    <property type="molecule type" value="Genomic_DNA"/>
</dbReference>
<keyword evidence="2" id="KW-1185">Reference proteome</keyword>
<proteinExistence type="predicted"/>
<accession>A0A4C1W9W0</accession>
<reference evidence="1 2" key="1">
    <citation type="journal article" date="2019" name="Commun. Biol.">
        <title>The bagworm genome reveals a unique fibroin gene that provides high tensile strength.</title>
        <authorList>
            <person name="Kono N."/>
            <person name="Nakamura H."/>
            <person name="Ohtoshi R."/>
            <person name="Tomita M."/>
            <person name="Numata K."/>
            <person name="Arakawa K."/>
        </authorList>
    </citation>
    <scope>NUCLEOTIDE SEQUENCE [LARGE SCALE GENOMIC DNA]</scope>
</reference>
<evidence type="ECO:0000313" key="2">
    <source>
        <dbReference type="Proteomes" id="UP000299102"/>
    </source>
</evidence>
<comment type="caution">
    <text evidence="1">The sequence shown here is derived from an EMBL/GenBank/DDBJ whole genome shotgun (WGS) entry which is preliminary data.</text>
</comment>
<evidence type="ECO:0000313" key="1">
    <source>
        <dbReference type="EMBL" id="GBP48186.1"/>
    </source>
</evidence>
<dbReference type="Proteomes" id="UP000299102">
    <property type="component" value="Unassembled WGS sequence"/>
</dbReference>
<protein>
    <submittedName>
        <fullName evidence="1">Uncharacterized protein</fullName>
    </submittedName>
</protein>
<sequence>MVYKDLEKHNPGYHIIKHDEDADCDKRMDDNGDAPEHVHYSNTERAVNATSCSGAQTPAPIARRVYASTHLKKLAHNGNLFRQSGATTMGILRTKAALCRNLGCGRSITAPAYGASTFSPCSIYQWYFLLNQLVTNHIRIGL</sequence>
<gene>
    <name evidence="1" type="ORF">EVAR_27572_1</name>
</gene>
<organism evidence="1 2">
    <name type="scientific">Eumeta variegata</name>
    <name type="common">Bagworm moth</name>
    <name type="synonym">Eumeta japonica</name>
    <dbReference type="NCBI Taxonomy" id="151549"/>
    <lineage>
        <taxon>Eukaryota</taxon>
        <taxon>Metazoa</taxon>
        <taxon>Ecdysozoa</taxon>
        <taxon>Arthropoda</taxon>
        <taxon>Hexapoda</taxon>
        <taxon>Insecta</taxon>
        <taxon>Pterygota</taxon>
        <taxon>Neoptera</taxon>
        <taxon>Endopterygota</taxon>
        <taxon>Lepidoptera</taxon>
        <taxon>Glossata</taxon>
        <taxon>Ditrysia</taxon>
        <taxon>Tineoidea</taxon>
        <taxon>Psychidae</taxon>
        <taxon>Oiketicinae</taxon>
        <taxon>Eumeta</taxon>
    </lineage>
</organism>
<name>A0A4C1W9W0_EUMVA</name>
<dbReference type="AlphaFoldDB" id="A0A4C1W9W0"/>